<dbReference type="PANTHER" id="PTHR35525:SF3">
    <property type="entry name" value="BLL6575 PROTEIN"/>
    <property type="match status" value="1"/>
</dbReference>
<evidence type="ECO:0000259" key="1">
    <source>
        <dbReference type="Pfam" id="PF11706"/>
    </source>
</evidence>
<reference evidence="2" key="1">
    <citation type="submission" date="2023-03" db="EMBL/GenBank/DDBJ databases">
        <title>MT1 and MT2 Draft Genomes of Novel Species.</title>
        <authorList>
            <person name="Venkateswaran K."/>
        </authorList>
    </citation>
    <scope>NUCLEOTIDE SEQUENCE</scope>
    <source>
        <strain evidence="2">F6_8S_P_1A</strain>
    </source>
</reference>
<organism evidence="2 3">
    <name type="scientific">Leifsonia virtsii</name>
    <dbReference type="NCBI Taxonomy" id="3035915"/>
    <lineage>
        <taxon>Bacteria</taxon>
        <taxon>Bacillati</taxon>
        <taxon>Actinomycetota</taxon>
        <taxon>Actinomycetes</taxon>
        <taxon>Micrococcales</taxon>
        <taxon>Microbacteriaceae</taxon>
        <taxon>Leifsonia</taxon>
    </lineage>
</organism>
<sequence length="186" mass="19549">MAHFTLLGEPLAIDLVNTLKTAHTPALDQLDADDATEEFWAFQAARSPRPLAGLAKDDTIALRALTAELLASAREGRDASAPLVARANAVLAAAPEHPNLQQGADGLEVTIASPADGTAEGSRAAVIRSLLAVLDALRAGRLRECAAEDCSQLFVATNSKRRWCTPDGCGNRARVARHAAKARASH</sequence>
<dbReference type="InterPro" id="IPR021005">
    <property type="entry name" value="Znf_CGNR"/>
</dbReference>
<evidence type="ECO:0000313" key="2">
    <source>
        <dbReference type="EMBL" id="MDN4597005.1"/>
    </source>
</evidence>
<dbReference type="Gene3D" id="1.10.3300.10">
    <property type="entry name" value="Jann2411-like domain"/>
    <property type="match status" value="1"/>
</dbReference>
<feature type="domain" description="Zinc finger CGNR" evidence="1">
    <location>
        <begin position="141"/>
        <end position="181"/>
    </location>
</feature>
<dbReference type="SUPFAM" id="SSF160904">
    <property type="entry name" value="Jann2411-like"/>
    <property type="match status" value="1"/>
</dbReference>
<dbReference type="Pfam" id="PF11706">
    <property type="entry name" value="zf-CGNR"/>
    <property type="match status" value="1"/>
</dbReference>
<comment type="caution">
    <text evidence="2">The sequence shown here is derived from an EMBL/GenBank/DDBJ whole genome shotgun (WGS) entry which is preliminary data.</text>
</comment>
<dbReference type="PANTHER" id="PTHR35525">
    <property type="entry name" value="BLL6575 PROTEIN"/>
    <property type="match status" value="1"/>
</dbReference>
<dbReference type="RefSeq" id="WP_301217566.1">
    <property type="nucleotide sequence ID" value="NZ_JAROCB010000002.1"/>
</dbReference>
<keyword evidence="3" id="KW-1185">Reference proteome</keyword>
<accession>A0ABT8IW19</accession>
<proteinExistence type="predicted"/>
<dbReference type="InterPro" id="IPR010852">
    <property type="entry name" value="ABATE"/>
</dbReference>
<dbReference type="Proteomes" id="UP001174210">
    <property type="component" value="Unassembled WGS sequence"/>
</dbReference>
<evidence type="ECO:0000313" key="3">
    <source>
        <dbReference type="Proteomes" id="UP001174210"/>
    </source>
</evidence>
<gene>
    <name evidence="2" type="ORF">P5G59_07625</name>
</gene>
<dbReference type="Pfam" id="PF07336">
    <property type="entry name" value="ABATE"/>
    <property type="match status" value="1"/>
</dbReference>
<name>A0ABT8IW19_9MICO</name>
<dbReference type="EMBL" id="JAROCB010000002">
    <property type="protein sequence ID" value="MDN4597005.1"/>
    <property type="molecule type" value="Genomic_DNA"/>
</dbReference>
<protein>
    <submittedName>
        <fullName evidence="2">CGNR zinc finger domain-containing protein</fullName>
    </submittedName>
</protein>
<dbReference type="InterPro" id="IPR023286">
    <property type="entry name" value="ABATE_dom_sf"/>
</dbReference>